<dbReference type="OrthoDB" id="9114220at2"/>
<feature type="transmembrane region" description="Helical" evidence="1">
    <location>
        <begin position="43"/>
        <end position="68"/>
    </location>
</feature>
<evidence type="ECO:0000313" key="5">
    <source>
        <dbReference type="Proteomes" id="UP000247515"/>
    </source>
</evidence>
<feature type="transmembrane region" description="Helical" evidence="1">
    <location>
        <begin position="74"/>
        <end position="95"/>
    </location>
</feature>
<dbReference type="AlphaFoldDB" id="A0A1A5WZG4"/>
<dbReference type="InterPro" id="IPR009937">
    <property type="entry name" value="Phage_holin_3_6"/>
</dbReference>
<keyword evidence="1" id="KW-0812">Transmembrane</keyword>
<evidence type="ECO:0000313" key="3">
    <source>
        <dbReference type="EMBL" id="SEK14157.1"/>
    </source>
</evidence>
<accession>A0A1A5WZG4</accession>
<comment type="caution">
    <text evidence="3">The sequence shown here is derived from an EMBL/GenBank/DDBJ whole genome shotgun (WGS) entry which is preliminary data.</text>
</comment>
<protein>
    <submittedName>
        <fullName evidence="3">Holin-X, holin superfamily III</fullName>
    </submittedName>
    <submittedName>
        <fullName evidence="2">Superfamily III holin-X</fullName>
    </submittedName>
</protein>
<keyword evidence="5" id="KW-1185">Reference proteome</keyword>
<sequence length="124" mass="13955">MSIHSRLESWRNVSRFALLCVGEYGELIAVELAETRARLTRELIALMALAVSGLFTLSFFCIALIATAWNTPHFLAVVWGVAIGWFAVSLVAWFAHHAQRPVQSFDVLKRELRADLETLKEALK</sequence>
<keyword evidence="1" id="KW-1133">Transmembrane helix</keyword>
<dbReference type="Pfam" id="PF07332">
    <property type="entry name" value="Phage_holin_3_6"/>
    <property type="match status" value="1"/>
</dbReference>
<evidence type="ECO:0000313" key="2">
    <source>
        <dbReference type="EMBL" id="PXX07087.1"/>
    </source>
</evidence>
<dbReference type="Proteomes" id="UP000183529">
    <property type="component" value="Unassembled WGS sequence"/>
</dbReference>
<evidence type="ECO:0000256" key="1">
    <source>
        <dbReference type="SAM" id="Phobius"/>
    </source>
</evidence>
<name>A0A1A5WZG4_9BURK</name>
<dbReference type="RefSeq" id="WP_065065807.1">
    <property type="nucleotide sequence ID" value="NZ_CADFGN010000020.1"/>
</dbReference>
<evidence type="ECO:0000313" key="4">
    <source>
        <dbReference type="Proteomes" id="UP000183529"/>
    </source>
</evidence>
<dbReference type="Proteomes" id="UP000247515">
    <property type="component" value="Unassembled WGS sequence"/>
</dbReference>
<organism evidence="3 4">
    <name type="scientific">Paraburkholderia tropica</name>
    <dbReference type="NCBI Taxonomy" id="92647"/>
    <lineage>
        <taxon>Bacteria</taxon>
        <taxon>Pseudomonadati</taxon>
        <taxon>Pseudomonadota</taxon>
        <taxon>Betaproteobacteria</taxon>
        <taxon>Burkholderiales</taxon>
        <taxon>Burkholderiaceae</taxon>
        <taxon>Paraburkholderia</taxon>
    </lineage>
</organism>
<proteinExistence type="predicted"/>
<gene>
    <name evidence="2" type="ORF">C7400_13266</name>
    <name evidence="3" type="ORF">SAMN05216550_12714</name>
</gene>
<keyword evidence="1" id="KW-0472">Membrane</keyword>
<reference evidence="2 5" key="2">
    <citation type="submission" date="2018-05" db="EMBL/GenBank/DDBJ databases">
        <title>Genomic Encyclopedia of Type Strains, Phase IV (KMG-V): Genome sequencing to study the core and pangenomes of soil and plant-associated prokaryotes.</title>
        <authorList>
            <person name="Whitman W."/>
        </authorList>
    </citation>
    <scope>NUCLEOTIDE SEQUENCE [LARGE SCALE GENOMIC DNA]</scope>
    <source>
        <strain evidence="2 5">SIr-6563</strain>
    </source>
</reference>
<dbReference type="EMBL" id="FNZM01000027">
    <property type="protein sequence ID" value="SEK14157.1"/>
    <property type="molecule type" value="Genomic_DNA"/>
</dbReference>
<reference evidence="3 4" key="1">
    <citation type="submission" date="2016-10" db="EMBL/GenBank/DDBJ databases">
        <authorList>
            <person name="Varghese N."/>
            <person name="Submissions S."/>
        </authorList>
    </citation>
    <scope>NUCLEOTIDE SEQUENCE [LARGE SCALE GENOMIC DNA]</scope>
    <source>
        <strain evidence="3 4">LMG 22274</strain>
    </source>
</reference>
<dbReference type="EMBL" id="QJJV01000032">
    <property type="protein sequence ID" value="PXX07087.1"/>
    <property type="molecule type" value="Genomic_DNA"/>
</dbReference>